<dbReference type="EMBL" id="JBGEHV010000002">
    <property type="protein sequence ID" value="MEY8038149.1"/>
    <property type="molecule type" value="Genomic_DNA"/>
</dbReference>
<evidence type="ECO:0000313" key="8">
    <source>
        <dbReference type="EMBL" id="MEY8038149.1"/>
    </source>
</evidence>
<reference evidence="8 9" key="1">
    <citation type="submission" date="2024-08" db="EMBL/GenBank/DDBJ databases">
        <title>Genome mining of Saccharopolyspora cebuensis PGLac3 from Nigerian medicinal plant.</title>
        <authorList>
            <person name="Ezeobiora C.E."/>
            <person name="Igbokwe N.H."/>
            <person name="Amin D.H."/>
            <person name="Mendie U.E."/>
        </authorList>
    </citation>
    <scope>NUCLEOTIDE SEQUENCE [LARGE SCALE GENOMIC DNA]</scope>
    <source>
        <strain evidence="8 9">PGLac3</strain>
    </source>
</reference>
<feature type="transmembrane region" description="Helical" evidence="6">
    <location>
        <begin position="137"/>
        <end position="158"/>
    </location>
</feature>
<feature type="transmembrane region" description="Helical" evidence="6">
    <location>
        <begin position="322"/>
        <end position="341"/>
    </location>
</feature>
<feature type="transmembrane region" description="Helical" evidence="6">
    <location>
        <begin position="230"/>
        <end position="261"/>
    </location>
</feature>
<feature type="transmembrane region" description="Helical" evidence="6">
    <location>
        <begin position="377"/>
        <end position="395"/>
    </location>
</feature>
<name>A0ABV4CAL4_9PSEU</name>
<dbReference type="InterPro" id="IPR014738">
    <property type="entry name" value="Citrate_transporter"/>
</dbReference>
<comment type="subcellular location">
    <subcellularLocation>
        <location evidence="1">Membrane</location>
        <topology evidence="1">Multi-pass membrane protein</topology>
    </subcellularLocation>
</comment>
<keyword evidence="5 6" id="KW-0472">Membrane</keyword>
<organism evidence="8 9">
    <name type="scientific">Saccharopolyspora cebuensis</name>
    <dbReference type="NCBI Taxonomy" id="418759"/>
    <lineage>
        <taxon>Bacteria</taxon>
        <taxon>Bacillati</taxon>
        <taxon>Actinomycetota</taxon>
        <taxon>Actinomycetes</taxon>
        <taxon>Pseudonocardiales</taxon>
        <taxon>Pseudonocardiaceae</taxon>
        <taxon>Saccharopolyspora</taxon>
    </lineage>
</organism>
<feature type="transmembrane region" description="Helical" evidence="6">
    <location>
        <begin position="21"/>
        <end position="43"/>
    </location>
</feature>
<evidence type="ECO:0000256" key="2">
    <source>
        <dbReference type="ARBA" id="ARBA00022448"/>
    </source>
</evidence>
<evidence type="ECO:0000256" key="6">
    <source>
        <dbReference type="SAM" id="Phobius"/>
    </source>
</evidence>
<feature type="transmembrane region" description="Helical" evidence="6">
    <location>
        <begin position="49"/>
        <end position="72"/>
    </location>
</feature>
<keyword evidence="4 6" id="KW-1133">Transmembrane helix</keyword>
<evidence type="ECO:0000256" key="5">
    <source>
        <dbReference type="ARBA" id="ARBA00023136"/>
    </source>
</evidence>
<feature type="domain" description="Citrate transporter-like" evidence="7">
    <location>
        <begin position="14"/>
        <end position="375"/>
    </location>
</feature>
<dbReference type="PANTHER" id="PTHR33451">
    <property type="entry name" value="MALATE-2H(+)/NA(+)-LACTATE ANTIPORTER"/>
    <property type="match status" value="1"/>
</dbReference>
<evidence type="ECO:0000256" key="4">
    <source>
        <dbReference type="ARBA" id="ARBA00022989"/>
    </source>
</evidence>
<dbReference type="InterPro" id="IPR052180">
    <property type="entry name" value="NhaC_Na-H+_Antiporter"/>
</dbReference>
<dbReference type="NCBIfam" id="TIGR00784">
    <property type="entry name" value="citMHS"/>
    <property type="match status" value="1"/>
</dbReference>
<accession>A0ABV4CAL4</accession>
<dbReference type="Pfam" id="PF03600">
    <property type="entry name" value="CitMHS"/>
    <property type="match status" value="1"/>
</dbReference>
<proteinExistence type="predicted"/>
<protein>
    <submittedName>
        <fullName evidence="8">CitMHS family transporter</fullName>
    </submittedName>
</protein>
<feature type="transmembrane region" description="Helical" evidence="6">
    <location>
        <begin position="178"/>
        <end position="196"/>
    </location>
</feature>
<comment type="caution">
    <text evidence="8">The sequence shown here is derived from an EMBL/GenBank/DDBJ whole genome shotgun (WGS) entry which is preliminary data.</text>
</comment>
<feature type="transmembrane region" description="Helical" evidence="6">
    <location>
        <begin position="281"/>
        <end position="301"/>
    </location>
</feature>
<evidence type="ECO:0000259" key="7">
    <source>
        <dbReference type="Pfam" id="PF03600"/>
    </source>
</evidence>
<keyword evidence="3 6" id="KW-0812">Transmembrane</keyword>
<dbReference type="RefSeq" id="WP_369774515.1">
    <property type="nucleotide sequence ID" value="NZ_JBGEHV010000002.1"/>
</dbReference>
<keyword evidence="2" id="KW-0813">Transport</keyword>
<evidence type="ECO:0000256" key="1">
    <source>
        <dbReference type="ARBA" id="ARBA00004141"/>
    </source>
</evidence>
<feature type="transmembrane region" description="Helical" evidence="6">
    <location>
        <begin position="407"/>
        <end position="429"/>
    </location>
</feature>
<dbReference type="PANTHER" id="PTHR33451:SF5">
    <property type="entry name" value="NA+_H+ ANTIPORTER"/>
    <property type="match status" value="1"/>
</dbReference>
<gene>
    <name evidence="8" type="ORF">AB8O55_01945</name>
</gene>
<evidence type="ECO:0000256" key="3">
    <source>
        <dbReference type="ARBA" id="ARBA00022692"/>
    </source>
</evidence>
<keyword evidence="9" id="KW-1185">Reference proteome</keyword>
<sequence length="430" mass="45287">MLATLGFLTLGTFMVLVMRRYATAFVAIITAPVLFAVIAGRGADLGDMAMAGIETVAPTAVLLLFAVLYFGVMMDAKLFDPISNGIIRLSQGDPVRICVGTAVLALLVALDGDGTTSYLIICSAFLPIYRRIGMNPLVIATIATMALGAISGSTPWGGAATRAISVLHLDATTYFTPLIPSLLLTSALIIVVAYLLGRGQRKRIDDAVLAEVSRELREQRTDVEARGWRLWFNAALTVLLLVLLVLGVAELVTLFMAGFVIALLANHPKLAEQGEVIRKHAANAVPVVILVLGAGIFTGILSETGMVDAMARTLLAAVPDSLGNLIPLFTALIGLPLSFFMSNDAYFFGILPVLAESASHHGIPAYEIARAGVVGQMLHSIGPASAPLWVLLGLIGKDIGELQRFALLRVAVVSLGMVGCTVLTGAITLT</sequence>
<dbReference type="InterPro" id="IPR004680">
    <property type="entry name" value="Cit_transptr-like_dom"/>
</dbReference>
<dbReference type="Proteomes" id="UP001564626">
    <property type="component" value="Unassembled WGS sequence"/>
</dbReference>
<evidence type="ECO:0000313" key="9">
    <source>
        <dbReference type="Proteomes" id="UP001564626"/>
    </source>
</evidence>